<keyword evidence="2 8" id="KW-0808">Transferase</keyword>
<proteinExistence type="inferred from homology"/>
<evidence type="ECO:0000256" key="5">
    <source>
        <dbReference type="ARBA" id="ARBA00022777"/>
    </source>
</evidence>
<comment type="similarity">
    <text evidence="7 8">Belongs to the pseudomonas-type ThrB family.</text>
</comment>
<dbReference type="EMBL" id="CP012700">
    <property type="protein sequence ID" value="ALH80174.1"/>
    <property type="molecule type" value="Genomic_DNA"/>
</dbReference>
<dbReference type="CDD" id="cd05153">
    <property type="entry name" value="HomoserineK_II"/>
    <property type="match status" value="1"/>
</dbReference>
<reference evidence="11 12" key="1">
    <citation type="journal article" date="2015" name="Genome Announc.">
        <title>Complete Genome Sequence of Polypropylene Glycol- and Polyethylene Glycol-Degrading Sphingopyxis macrogoltabida Strain EY-1.</title>
        <authorList>
            <person name="Ohtsubo Y."/>
            <person name="Nagata Y."/>
            <person name="Numata M."/>
            <person name="Tsuchikane K."/>
            <person name="Hosoyama A."/>
            <person name="Yamazoe A."/>
            <person name="Tsuda M."/>
            <person name="Fujita N."/>
            <person name="Kawai F."/>
        </authorList>
    </citation>
    <scope>NUCLEOTIDE SEQUENCE [LARGE SCALE GENOMIC DNA]</scope>
    <source>
        <strain evidence="11 12">EY-1</strain>
    </source>
</reference>
<name>A0A0N9UAG2_SPHMC</name>
<gene>
    <name evidence="8" type="primary">thrB</name>
    <name evidence="11" type="ORF">AN936_07285</name>
</gene>
<evidence type="ECO:0000256" key="4">
    <source>
        <dbReference type="ARBA" id="ARBA00022741"/>
    </source>
</evidence>
<dbReference type="EC" id="2.7.1.39" evidence="8 9"/>
<evidence type="ECO:0000256" key="6">
    <source>
        <dbReference type="ARBA" id="ARBA00022840"/>
    </source>
</evidence>
<comment type="pathway">
    <text evidence="8">Amino-acid biosynthesis; L-threonine biosynthesis; L-threonine from L-aspartate: step 4/5.</text>
</comment>
<feature type="domain" description="Aminoglycoside phosphotransferase" evidence="10">
    <location>
        <begin position="27"/>
        <end position="253"/>
    </location>
</feature>
<dbReference type="GO" id="GO:0005524">
    <property type="term" value="F:ATP binding"/>
    <property type="evidence" value="ECO:0007669"/>
    <property type="project" value="UniProtKB-KW"/>
</dbReference>
<comment type="catalytic activity">
    <reaction evidence="8">
        <text>L-homoserine + ATP = O-phospho-L-homoserine + ADP + H(+)</text>
        <dbReference type="Rhea" id="RHEA:13985"/>
        <dbReference type="ChEBI" id="CHEBI:15378"/>
        <dbReference type="ChEBI" id="CHEBI:30616"/>
        <dbReference type="ChEBI" id="CHEBI:57476"/>
        <dbReference type="ChEBI" id="CHEBI:57590"/>
        <dbReference type="ChEBI" id="CHEBI:456216"/>
        <dbReference type="EC" id="2.7.1.39"/>
    </reaction>
</comment>
<dbReference type="GO" id="GO:0009088">
    <property type="term" value="P:threonine biosynthetic process"/>
    <property type="evidence" value="ECO:0007669"/>
    <property type="project" value="UniProtKB-UniRule"/>
</dbReference>
<dbReference type="SUPFAM" id="SSF56112">
    <property type="entry name" value="Protein kinase-like (PK-like)"/>
    <property type="match status" value="1"/>
</dbReference>
<keyword evidence="6 8" id="KW-0067">ATP-binding</keyword>
<evidence type="ECO:0000259" key="10">
    <source>
        <dbReference type="Pfam" id="PF01636"/>
    </source>
</evidence>
<evidence type="ECO:0000256" key="7">
    <source>
        <dbReference type="ARBA" id="ARBA00038240"/>
    </source>
</evidence>
<dbReference type="OrthoDB" id="9777460at2"/>
<dbReference type="InterPro" id="IPR011009">
    <property type="entry name" value="Kinase-like_dom_sf"/>
</dbReference>
<evidence type="ECO:0000313" key="11">
    <source>
        <dbReference type="EMBL" id="ALH80174.1"/>
    </source>
</evidence>
<dbReference type="GO" id="GO:0004413">
    <property type="term" value="F:homoserine kinase activity"/>
    <property type="evidence" value="ECO:0007669"/>
    <property type="project" value="UniProtKB-UniRule"/>
</dbReference>
<evidence type="ECO:0000313" key="12">
    <source>
        <dbReference type="Proteomes" id="UP000058074"/>
    </source>
</evidence>
<dbReference type="KEGG" id="smag:AN936_07285"/>
<dbReference type="PATRIC" id="fig|33050.5.peg.1519"/>
<keyword evidence="5 8" id="KW-0418">Kinase</keyword>
<evidence type="ECO:0000256" key="3">
    <source>
        <dbReference type="ARBA" id="ARBA00022697"/>
    </source>
</evidence>
<accession>A0A0N9UAG2</accession>
<dbReference type="HAMAP" id="MF_00301">
    <property type="entry name" value="Homoser_kinase_2"/>
    <property type="match status" value="1"/>
</dbReference>
<dbReference type="NCBIfam" id="TIGR00938">
    <property type="entry name" value="thrB_alt"/>
    <property type="match status" value="1"/>
</dbReference>
<dbReference type="InterPro" id="IPR002575">
    <property type="entry name" value="Aminoglycoside_PTrfase"/>
</dbReference>
<keyword evidence="1 8" id="KW-0028">Amino-acid biosynthesis</keyword>
<dbReference type="PANTHER" id="PTHR21064">
    <property type="entry name" value="AMINOGLYCOSIDE PHOSPHOTRANSFERASE DOMAIN-CONTAINING PROTEIN-RELATED"/>
    <property type="match status" value="1"/>
</dbReference>
<evidence type="ECO:0000256" key="2">
    <source>
        <dbReference type="ARBA" id="ARBA00022679"/>
    </source>
</evidence>
<dbReference type="InterPro" id="IPR050249">
    <property type="entry name" value="Pseudomonas-type_ThrB"/>
</dbReference>
<keyword evidence="4 8" id="KW-0547">Nucleotide-binding</keyword>
<dbReference type="Pfam" id="PF01636">
    <property type="entry name" value="APH"/>
    <property type="match status" value="1"/>
</dbReference>
<evidence type="ECO:0000256" key="1">
    <source>
        <dbReference type="ARBA" id="ARBA00022605"/>
    </source>
</evidence>
<dbReference type="Gene3D" id="3.30.200.20">
    <property type="entry name" value="Phosphorylase Kinase, domain 1"/>
    <property type="match status" value="1"/>
</dbReference>
<dbReference type="Gene3D" id="3.90.1200.10">
    <property type="match status" value="1"/>
</dbReference>
<evidence type="ECO:0000256" key="9">
    <source>
        <dbReference type="NCBIfam" id="TIGR00938"/>
    </source>
</evidence>
<dbReference type="UniPathway" id="UPA00050">
    <property type="reaction ID" value="UER00064"/>
</dbReference>
<dbReference type="InterPro" id="IPR005280">
    <property type="entry name" value="Homoserine_kinase_II"/>
</dbReference>
<dbReference type="PANTHER" id="PTHR21064:SF6">
    <property type="entry name" value="AMINOGLYCOSIDE PHOSPHOTRANSFERASE DOMAIN-CONTAINING PROTEIN"/>
    <property type="match status" value="1"/>
</dbReference>
<dbReference type="Proteomes" id="UP000058074">
    <property type="component" value="Chromosome"/>
</dbReference>
<organism evidence="11 12">
    <name type="scientific">Sphingopyxis macrogoltabida</name>
    <name type="common">Sphingomonas macrogoltabidus</name>
    <dbReference type="NCBI Taxonomy" id="33050"/>
    <lineage>
        <taxon>Bacteria</taxon>
        <taxon>Pseudomonadati</taxon>
        <taxon>Pseudomonadota</taxon>
        <taxon>Alphaproteobacteria</taxon>
        <taxon>Sphingomonadales</taxon>
        <taxon>Sphingomonadaceae</taxon>
        <taxon>Sphingopyxis</taxon>
    </lineage>
</organism>
<protein>
    <recommendedName>
        <fullName evidence="8 9">Homoserine kinase</fullName>
        <shortName evidence="8">HK</shortName>
        <shortName evidence="8">HSK</shortName>
        <ecNumber evidence="8 9">2.7.1.39</ecNumber>
    </recommendedName>
</protein>
<dbReference type="RefSeq" id="WP_054587548.1">
    <property type="nucleotide sequence ID" value="NZ_CP012700.1"/>
</dbReference>
<dbReference type="NCBIfam" id="NF003558">
    <property type="entry name" value="PRK05231.1"/>
    <property type="match status" value="1"/>
</dbReference>
<keyword evidence="3 8" id="KW-0791">Threonine biosynthesis</keyword>
<dbReference type="AlphaFoldDB" id="A0A0N9UAG2"/>
<sequence>MAVYTEVDPDDLAALVARYDIGTVLSCKGIAEGVENSNFLLETTGGRFILTLYEKRVQASDLPFFVDLLGHLADQGCPVPAMIRDRNGEAIQQISGRAACIIQFLSGISLTHPTPDQCEAAGAALGAMHRAVASFPGGRENSMGHLHWRGVAEATGDLDAVIPGLQTVVDTEFSWLDAHWPADLPAHVIHADLFPDNVLMLGDRVTGLIDFYFAATDYRAYDVAVTHASWAFSGDGAECDRSLARALMQGYAREIALTDAEIAALPLLARGASLRFLLTRAHDWVHTPADALVTRKDPAPFLNRLRRYQAADAASLFAA</sequence>
<evidence type="ECO:0000256" key="8">
    <source>
        <dbReference type="HAMAP-Rule" id="MF_00301"/>
    </source>
</evidence>